<feature type="domain" description="Transglutaminase-like" evidence="3">
    <location>
        <begin position="496"/>
        <end position="572"/>
    </location>
</feature>
<accession>A0A9D2PFP8</accession>
<dbReference type="SUPFAM" id="SSF54001">
    <property type="entry name" value="Cysteine proteinases"/>
    <property type="match status" value="1"/>
</dbReference>
<reference evidence="4" key="2">
    <citation type="submission" date="2021-04" db="EMBL/GenBank/DDBJ databases">
        <authorList>
            <person name="Gilroy R."/>
        </authorList>
    </citation>
    <scope>NUCLEOTIDE SEQUENCE</scope>
    <source>
        <strain evidence="4">ChiSjej3B21-8574</strain>
    </source>
</reference>
<keyword evidence="2" id="KW-0812">Transmembrane</keyword>
<organism evidence="4 5">
    <name type="scientific">Candidatus Anaerostipes avistercoris</name>
    <dbReference type="NCBI Taxonomy" id="2838462"/>
    <lineage>
        <taxon>Bacteria</taxon>
        <taxon>Bacillati</taxon>
        <taxon>Bacillota</taxon>
        <taxon>Clostridia</taxon>
        <taxon>Lachnospirales</taxon>
        <taxon>Lachnospiraceae</taxon>
        <taxon>Anaerostipes</taxon>
    </lineage>
</organism>
<dbReference type="InterPro" id="IPR052901">
    <property type="entry name" value="Bact_TGase-like"/>
</dbReference>
<dbReference type="InterPro" id="IPR002931">
    <property type="entry name" value="Transglutaminase-like"/>
</dbReference>
<evidence type="ECO:0000256" key="2">
    <source>
        <dbReference type="SAM" id="Phobius"/>
    </source>
</evidence>
<protein>
    <submittedName>
        <fullName evidence="4">Transglutaminase-like domain-containing protein</fullName>
    </submittedName>
</protein>
<dbReference type="Pfam" id="PF01841">
    <property type="entry name" value="Transglut_core"/>
    <property type="match status" value="1"/>
</dbReference>
<keyword evidence="2" id="KW-1133">Transmembrane helix</keyword>
<reference evidence="4" key="1">
    <citation type="journal article" date="2021" name="PeerJ">
        <title>Extensive microbial diversity within the chicken gut microbiome revealed by metagenomics and culture.</title>
        <authorList>
            <person name="Gilroy R."/>
            <person name="Ravi A."/>
            <person name="Getino M."/>
            <person name="Pursley I."/>
            <person name="Horton D.L."/>
            <person name="Alikhan N.F."/>
            <person name="Baker D."/>
            <person name="Gharbi K."/>
            <person name="Hall N."/>
            <person name="Watson M."/>
            <person name="Adriaenssens E.M."/>
            <person name="Foster-Nyarko E."/>
            <person name="Jarju S."/>
            <person name="Secka A."/>
            <person name="Antonio M."/>
            <person name="Oren A."/>
            <person name="Chaudhuri R.R."/>
            <person name="La Ragione R."/>
            <person name="Hildebrand F."/>
            <person name="Pallen M.J."/>
        </authorList>
    </citation>
    <scope>NUCLEOTIDE SEQUENCE</scope>
    <source>
        <strain evidence="4">ChiSjej3B21-8574</strain>
    </source>
</reference>
<feature type="transmembrane region" description="Helical" evidence="2">
    <location>
        <begin position="624"/>
        <end position="643"/>
    </location>
</feature>
<dbReference type="PANTHER" id="PTHR42736">
    <property type="entry name" value="PROTEIN-GLUTAMINE GAMMA-GLUTAMYLTRANSFERASE"/>
    <property type="match status" value="1"/>
</dbReference>
<feature type="compositionally biased region" description="Acidic residues" evidence="1">
    <location>
        <begin position="599"/>
        <end position="608"/>
    </location>
</feature>
<feature type="transmembrane region" description="Helical" evidence="2">
    <location>
        <begin position="162"/>
        <end position="178"/>
    </location>
</feature>
<feature type="transmembrane region" description="Helical" evidence="2">
    <location>
        <begin position="40"/>
        <end position="59"/>
    </location>
</feature>
<dbReference type="SMART" id="SM00460">
    <property type="entry name" value="TGc"/>
    <property type="match status" value="1"/>
</dbReference>
<dbReference type="InterPro" id="IPR038765">
    <property type="entry name" value="Papain-like_cys_pep_sf"/>
</dbReference>
<feature type="transmembrane region" description="Helical" evidence="2">
    <location>
        <begin position="93"/>
        <end position="111"/>
    </location>
</feature>
<feature type="transmembrane region" description="Helical" evidence="2">
    <location>
        <begin position="71"/>
        <end position="86"/>
    </location>
</feature>
<evidence type="ECO:0000259" key="3">
    <source>
        <dbReference type="SMART" id="SM00460"/>
    </source>
</evidence>
<proteinExistence type="predicted"/>
<feature type="transmembrane region" description="Helical" evidence="2">
    <location>
        <begin position="226"/>
        <end position="244"/>
    </location>
</feature>
<dbReference type="EMBL" id="DWWD01000006">
    <property type="protein sequence ID" value="HJC49196.1"/>
    <property type="molecule type" value="Genomic_DNA"/>
</dbReference>
<comment type="caution">
    <text evidence="4">The sequence shown here is derived from an EMBL/GenBank/DDBJ whole genome shotgun (WGS) entry which is preliminary data.</text>
</comment>
<feature type="region of interest" description="Disordered" evidence="1">
    <location>
        <begin position="570"/>
        <end position="608"/>
    </location>
</feature>
<dbReference type="PANTHER" id="PTHR42736:SF1">
    <property type="entry name" value="PROTEIN-GLUTAMINE GAMMA-GLUTAMYLTRANSFERASE"/>
    <property type="match status" value="1"/>
</dbReference>
<evidence type="ECO:0000256" key="1">
    <source>
        <dbReference type="SAM" id="MobiDB-lite"/>
    </source>
</evidence>
<dbReference type="Proteomes" id="UP000823904">
    <property type="component" value="Unassembled WGS sequence"/>
</dbReference>
<dbReference type="Gene3D" id="3.10.620.30">
    <property type="match status" value="1"/>
</dbReference>
<gene>
    <name evidence="4" type="ORF">H9754_01225</name>
</gene>
<keyword evidence="2" id="KW-0472">Membrane</keyword>
<evidence type="ECO:0000313" key="4">
    <source>
        <dbReference type="EMBL" id="HJC49196.1"/>
    </source>
</evidence>
<feature type="compositionally biased region" description="Low complexity" evidence="1">
    <location>
        <begin position="577"/>
        <end position="595"/>
    </location>
</feature>
<evidence type="ECO:0000313" key="5">
    <source>
        <dbReference type="Proteomes" id="UP000823904"/>
    </source>
</evidence>
<feature type="transmembrane region" description="Helical" evidence="2">
    <location>
        <begin position="184"/>
        <end position="205"/>
    </location>
</feature>
<name>A0A9D2PFP8_9FIRM</name>
<feature type="transmembrane region" description="Helical" evidence="2">
    <location>
        <begin position="136"/>
        <end position="155"/>
    </location>
</feature>
<dbReference type="AlphaFoldDB" id="A0A9D2PFP8"/>
<sequence length="755" mass="87030">MQKIWKGGGVLIRFHKKQKNSGMQLYIGNFQTRKPSREGIWSAAIFICYVSSIFGILYTFPLNLYISYEKWPVYLTALLYAALLFLRLKKKHTVNTILLAGIPVLILLLYWRELPDQWAVLSDSLSLSGSGSGGDLTAGMMLFAVGCAILLQVLIFKVGAGWVLYFYSIPVILLGPLIGRNPDFIGICLFALYHIGTSLSGNMMSGRKQTYPAFYKKSHMNVAGRGMYFLAAVFFVFLGISVLLTSRHMEQLFEIPVAIEQRIRQTTMEIFHTEPDKGRVSRGNNYPSGQQQLEIIVDEKPQDSIYLRNYIGGTYENSRWEEADDSEFYDRSIRGGSRDRWEYIGRYAFENRQFSLLQYMGDGDLMPFRIEIRHLSNGLSGYYTPYLSRYLNMTEEGYVFSAYTQEQFESIFENTPQEELQWYENRESLYGQFVREQYLDVDRESLPRLTSLCAENPQQGIDHITSYIVNTLHSMASYTLNPGVIPLGEEIPEYFLFESHRGYCQHFATTAALMFRLYGVPSRYVTGYMAQPDDFEQQSDGAWRAVLEDGDAHAWTEVYVDGQGWKVVDATPSAGDESQTSQASTEESSTQAENTAQEDVQEETDTAQESEHAGIDWLGIIRRVLWVLMILLAVGAAVFLIHFRRKRKLEEIRKLPADELFVRMMELMGMGGYLRGKNGMEEDFAKCLSKEIECITPEEARRLMNLVYRESFGKGHISEKEQEEAYYIYEKAGNFVYPNLKRWRKWYVRYWKCYL</sequence>